<dbReference type="InterPro" id="IPR050272">
    <property type="entry name" value="Isochorismatase-like_hydrls"/>
</dbReference>
<protein>
    <recommendedName>
        <fullName evidence="3">Isochorismatase-like domain-containing protein</fullName>
    </recommendedName>
</protein>
<keyword evidence="2" id="KW-0378">Hydrolase</keyword>
<accession>A0ABR1ISE4</accession>
<reference evidence="4 5" key="1">
    <citation type="submission" date="2024-01" db="EMBL/GenBank/DDBJ databases">
        <title>A draft genome for the cacao thread blight pathogen Marasmiellus scandens.</title>
        <authorList>
            <person name="Baruah I.K."/>
            <person name="Leung J."/>
            <person name="Bukari Y."/>
            <person name="Amoako-Attah I."/>
            <person name="Meinhardt L.W."/>
            <person name="Bailey B.A."/>
            <person name="Cohen S.P."/>
        </authorList>
    </citation>
    <scope>NUCLEOTIDE SEQUENCE [LARGE SCALE GENOMIC DNA]</scope>
    <source>
        <strain evidence="4 5">GH-19</strain>
    </source>
</reference>
<dbReference type="Gene3D" id="3.40.50.850">
    <property type="entry name" value="Isochorismatase-like"/>
    <property type="match status" value="1"/>
</dbReference>
<evidence type="ECO:0000313" key="5">
    <source>
        <dbReference type="Proteomes" id="UP001498398"/>
    </source>
</evidence>
<dbReference type="CDD" id="cd00431">
    <property type="entry name" value="cysteine_hydrolases"/>
    <property type="match status" value="1"/>
</dbReference>
<dbReference type="InterPro" id="IPR036380">
    <property type="entry name" value="Isochorismatase-like_sf"/>
</dbReference>
<evidence type="ECO:0000259" key="3">
    <source>
        <dbReference type="Pfam" id="PF00857"/>
    </source>
</evidence>
<sequence>MAPQTFRSIAGIPPSTASTTDSVLIIIDAQNEYANGALAVTNLSTSRPAIKSLLERYRKSETGGHMVHVVHIVPDGTPIFTPGTELAEEFVELRPSTYLDNFEGGKSKEVLVKKHFPGAFTETNLDQLIKKAGVNKVVLVGYMAHVCVSTTAREAYQKGYEVLVVEDAIGDRDIPGMTGEELTKAVLLELGDVFATIIKSGDIQ</sequence>
<dbReference type="InterPro" id="IPR000868">
    <property type="entry name" value="Isochorismatase-like_dom"/>
</dbReference>
<gene>
    <name evidence="4" type="ORF">VKT23_017235</name>
</gene>
<dbReference type="PANTHER" id="PTHR43540">
    <property type="entry name" value="PEROXYUREIDOACRYLATE/UREIDOACRYLATE AMIDOHYDROLASE-RELATED"/>
    <property type="match status" value="1"/>
</dbReference>
<organism evidence="4 5">
    <name type="scientific">Marasmiellus scandens</name>
    <dbReference type="NCBI Taxonomy" id="2682957"/>
    <lineage>
        <taxon>Eukaryota</taxon>
        <taxon>Fungi</taxon>
        <taxon>Dikarya</taxon>
        <taxon>Basidiomycota</taxon>
        <taxon>Agaricomycotina</taxon>
        <taxon>Agaricomycetes</taxon>
        <taxon>Agaricomycetidae</taxon>
        <taxon>Agaricales</taxon>
        <taxon>Marasmiineae</taxon>
        <taxon>Omphalotaceae</taxon>
        <taxon>Marasmiellus</taxon>
    </lineage>
</organism>
<comment type="caution">
    <text evidence="4">The sequence shown here is derived from an EMBL/GenBank/DDBJ whole genome shotgun (WGS) entry which is preliminary data.</text>
</comment>
<name>A0ABR1ISE4_9AGAR</name>
<evidence type="ECO:0000256" key="1">
    <source>
        <dbReference type="ARBA" id="ARBA00006336"/>
    </source>
</evidence>
<feature type="domain" description="Isochorismatase-like" evidence="3">
    <location>
        <begin position="22"/>
        <end position="198"/>
    </location>
</feature>
<dbReference type="Pfam" id="PF00857">
    <property type="entry name" value="Isochorismatase"/>
    <property type="match status" value="1"/>
</dbReference>
<evidence type="ECO:0000313" key="4">
    <source>
        <dbReference type="EMBL" id="KAK7439982.1"/>
    </source>
</evidence>
<dbReference type="SUPFAM" id="SSF52499">
    <property type="entry name" value="Isochorismatase-like hydrolases"/>
    <property type="match status" value="1"/>
</dbReference>
<dbReference type="Proteomes" id="UP001498398">
    <property type="component" value="Unassembled WGS sequence"/>
</dbReference>
<dbReference type="PANTHER" id="PTHR43540:SF15">
    <property type="entry name" value="BLR5631 PROTEIN"/>
    <property type="match status" value="1"/>
</dbReference>
<dbReference type="EMBL" id="JBANRG010000070">
    <property type="protein sequence ID" value="KAK7439982.1"/>
    <property type="molecule type" value="Genomic_DNA"/>
</dbReference>
<proteinExistence type="inferred from homology"/>
<keyword evidence="5" id="KW-1185">Reference proteome</keyword>
<evidence type="ECO:0000256" key="2">
    <source>
        <dbReference type="ARBA" id="ARBA00022801"/>
    </source>
</evidence>
<comment type="similarity">
    <text evidence="1">Belongs to the isochorismatase family.</text>
</comment>